<feature type="compositionally biased region" description="Polar residues" evidence="1">
    <location>
        <begin position="72"/>
        <end position="81"/>
    </location>
</feature>
<comment type="caution">
    <text evidence="2">The sequence shown here is derived from an EMBL/GenBank/DDBJ whole genome shotgun (WGS) entry which is preliminary data.</text>
</comment>
<protein>
    <recommendedName>
        <fullName evidence="4">Cycloartenol synthase</fullName>
    </recommendedName>
</protein>
<dbReference type="GO" id="GO:0005811">
    <property type="term" value="C:lipid droplet"/>
    <property type="evidence" value="ECO:0007669"/>
    <property type="project" value="InterPro"/>
</dbReference>
<dbReference type="AlphaFoldDB" id="A0AAD5D6Z9"/>
<dbReference type="GO" id="GO:0016104">
    <property type="term" value="P:triterpenoid biosynthetic process"/>
    <property type="evidence" value="ECO:0007669"/>
    <property type="project" value="InterPro"/>
</dbReference>
<dbReference type="InterPro" id="IPR018333">
    <property type="entry name" value="Squalene_cyclase"/>
</dbReference>
<proteinExistence type="predicted"/>
<dbReference type="Proteomes" id="UP001206925">
    <property type="component" value="Unassembled WGS sequence"/>
</dbReference>
<evidence type="ECO:0000313" key="2">
    <source>
        <dbReference type="EMBL" id="KAI7752720.1"/>
    </source>
</evidence>
<dbReference type="InterPro" id="IPR008930">
    <property type="entry name" value="Terpenoid_cyclase/PrenylTrfase"/>
</dbReference>
<name>A0AAD5D6Z9_AMBAR</name>
<reference evidence="2" key="1">
    <citation type="submission" date="2022-06" db="EMBL/GenBank/DDBJ databases">
        <title>Uncovering the hologenomic basis of an extraordinary plant invasion.</title>
        <authorList>
            <person name="Bieker V.C."/>
            <person name="Martin M.D."/>
            <person name="Gilbert T."/>
            <person name="Hodgins K."/>
            <person name="Battlay P."/>
            <person name="Petersen B."/>
            <person name="Wilson J."/>
        </authorList>
    </citation>
    <scope>NUCLEOTIDE SEQUENCE</scope>
    <source>
        <strain evidence="2">AA19_3_7</strain>
        <tissue evidence="2">Leaf</tissue>
    </source>
</reference>
<dbReference type="SUPFAM" id="SSF48239">
    <property type="entry name" value="Terpenoid cyclases/Protein prenyltransferases"/>
    <property type="match status" value="1"/>
</dbReference>
<evidence type="ECO:0008006" key="4">
    <source>
        <dbReference type="Google" id="ProtNLM"/>
    </source>
</evidence>
<evidence type="ECO:0000256" key="1">
    <source>
        <dbReference type="SAM" id="MobiDB-lite"/>
    </source>
</evidence>
<dbReference type="PANTHER" id="PTHR11764">
    <property type="entry name" value="TERPENE CYCLASE/MUTASE FAMILY MEMBER"/>
    <property type="match status" value="1"/>
</dbReference>
<gene>
    <name evidence="2" type="ORF">M8C21_019627</name>
</gene>
<accession>A0AAD5D6Z9</accession>
<keyword evidence="3" id="KW-1185">Reference proteome</keyword>
<organism evidence="2 3">
    <name type="scientific">Ambrosia artemisiifolia</name>
    <name type="common">Common ragweed</name>
    <dbReference type="NCBI Taxonomy" id="4212"/>
    <lineage>
        <taxon>Eukaryota</taxon>
        <taxon>Viridiplantae</taxon>
        <taxon>Streptophyta</taxon>
        <taxon>Embryophyta</taxon>
        <taxon>Tracheophyta</taxon>
        <taxon>Spermatophyta</taxon>
        <taxon>Magnoliopsida</taxon>
        <taxon>eudicotyledons</taxon>
        <taxon>Gunneridae</taxon>
        <taxon>Pentapetalae</taxon>
        <taxon>asterids</taxon>
        <taxon>campanulids</taxon>
        <taxon>Asterales</taxon>
        <taxon>Asteraceae</taxon>
        <taxon>Asteroideae</taxon>
        <taxon>Heliantheae alliance</taxon>
        <taxon>Heliantheae</taxon>
        <taxon>Ambrosia</taxon>
    </lineage>
</organism>
<dbReference type="GO" id="GO:0016866">
    <property type="term" value="F:intramolecular transferase activity"/>
    <property type="evidence" value="ECO:0007669"/>
    <property type="project" value="InterPro"/>
</dbReference>
<evidence type="ECO:0000313" key="3">
    <source>
        <dbReference type="Proteomes" id="UP001206925"/>
    </source>
</evidence>
<dbReference type="PANTHER" id="PTHR11764:SF44">
    <property type="entry name" value="LANOSTEROL SYNTHASE"/>
    <property type="match status" value="1"/>
</dbReference>
<feature type="region of interest" description="Disordered" evidence="1">
    <location>
        <begin position="72"/>
        <end position="96"/>
    </location>
</feature>
<sequence length="162" mass="18185">MWKLKLSEGDEDSSVTSVNHHIGRQFWEYDPSAGTPEERSQIETMREEFTRNKLNVKHSSDLLMRFQFASENRSSGLQKSQAVEAKHDDDDDDDDEEVVVKTLKKALRFYSSLQGEEGSWPGDYGGPLFLLPGLPSVGFIIAKILGRTTSPPSRGLPSSRLL</sequence>
<dbReference type="EMBL" id="JAMZMK010005631">
    <property type="protein sequence ID" value="KAI7752720.1"/>
    <property type="molecule type" value="Genomic_DNA"/>
</dbReference>